<protein>
    <recommendedName>
        <fullName evidence="4">Ankyrin repeat protein</fullName>
    </recommendedName>
</protein>
<reference evidence="2 3" key="1">
    <citation type="journal article" date="2020" name="Phytopathology">
        <title>Genome Sequence Resources of Colletotrichum truncatum, C. plurivorum, C. musicola, and C. sojae: Four Species Pathogenic to Soybean (Glycine max).</title>
        <authorList>
            <person name="Rogerio F."/>
            <person name="Boufleur T.R."/>
            <person name="Ciampi-Guillardi M."/>
            <person name="Sukno S.A."/>
            <person name="Thon M.R."/>
            <person name="Massola Junior N.S."/>
            <person name="Baroncelli R."/>
        </authorList>
    </citation>
    <scope>NUCLEOTIDE SEQUENCE [LARGE SCALE GENOMIC DNA]</scope>
    <source>
        <strain evidence="2 3">LFN0009</strain>
    </source>
</reference>
<evidence type="ECO:0000313" key="2">
    <source>
        <dbReference type="EMBL" id="KAF6804836.1"/>
    </source>
</evidence>
<dbReference type="Proteomes" id="UP000652219">
    <property type="component" value="Unassembled WGS sequence"/>
</dbReference>
<dbReference type="EMBL" id="WIGN01000198">
    <property type="protein sequence ID" value="KAF6804836.1"/>
    <property type="molecule type" value="Genomic_DNA"/>
</dbReference>
<feature type="region of interest" description="Disordered" evidence="1">
    <location>
        <begin position="31"/>
        <end position="51"/>
    </location>
</feature>
<accession>A0A8H6J2C0</accession>
<proteinExistence type="predicted"/>
<feature type="compositionally biased region" description="Basic and acidic residues" evidence="1">
    <location>
        <begin position="41"/>
        <end position="51"/>
    </location>
</feature>
<evidence type="ECO:0008006" key="4">
    <source>
        <dbReference type="Google" id="ProtNLM"/>
    </source>
</evidence>
<feature type="compositionally biased region" description="Polar residues" evidence="1">
    <location>
        <begin position="245"/>
        <end position="258"/>
    </location>
</feature>
<comment type="caution">
    <text evidence="2">The sequence shown here is derived from an EMBL/GenBank/DDBJ whole genome shotgun (WGS) entry which is preliminary data.</text>
</comment>
<gene>
    <name evidence="2" type="ORF">CSOJ01_09930</name>
</gene>
<evidence type="ECO:0000313" key="3">
    <source>
        <dbReference type="Proteomes" id="UP000652219"/>
    </source>
</evidence>
<evidence type="ECO:0000256" key="1">
    <source>
        <dbReference type="SAM" id="MobiDB-lite"/>
    </source>
</evidence>
<dbReference type="AlphaFoldDB" id="A0A8H6J2C0"/>
<name>A0A8H6J2C0_9PEZI</name>
<keyword evidence="3" id="KW-1185">Reference proteome</keyword>
<organism evidence="2 3">
    <name type="scientific">Colletotrichum sojae</name>
    <dbReference type="NCBI Taxonomy" id="2175907"/>
    <lineage>
        <taxon>Eukaryota</taxon>
        <taxon>Fungi</taxon>
        <taxon>Dikarya</taxon>
        <taxon>Ascomycota</taxon>
        <taxon>Pezizomycotina</taxon>
        <taxon>Sordariomycetes</taxon>
        <taxon>Hypocreomycetidae</taxon>
        <taxon>Glomerellales</taxon>
        <taxon>Glomerellaceae</taxon>
        <taxon>Colletotrichum</taxon>
        <taxon>Colletotrichum orchidearum species complex</taxon>
    </lineage>
</organism>
<sequence>MSSYPFLTQIQDTALNTTNTALGALNNLMASMNPTTDSEEDGRSDPPEEYKPTPIDVIVVRVMLEKAAHLPPEVLDMVFDLAEYWPHSTAFVHYPVNRNDRSSFSVKGSTQEENKLVLRCPPVGFLDYRRVGEAFKDAPLPPKSVNGSAVAEPLRSLTLVEPSDTSTEPAKDAPRDYFAGSMTQPPALTHPVRKIVFKTRSKDQGWGGQREHHGTYHGSWTWFEAGLEKFDSEHKCDGSCKGTVPDQQSAPETSSAETSPDRQEANYCTCGLQSVYPPVVVSSDGRMAYHHHVSALENLKIQANKTTHKHWLEHEVVWSWTDDTHPESPEADRLVDIGRGRGTGTGRFVRSLKLGDVVTVWGKARFGGWTNNVEFVKVEIYWAI</sequence>
<feature type="region of interest" description="Disordered" evidence="1">
    <location>
        <begin position="234"/>
        <end position="262"/>
    </location>
</feature>